<evidence type="ECO:0000256" key="1">
    <source>
        <dbReference type="ARBA" id="ARBA00023172"/>
    </source>
</evidence>
<evidence type="ECO:0000259" key="2">
    <source>
        <dbReference type="PROSITE" id="PS51898"/>
    </source>
</evidence>
<accession>A0A7Z2GEU0</accession>
<protein>
    <submittedName>
        <fullName evidence="3">Tyrosine-type recombinase/integrase</fullName>
    </submittedName>
</protein>
<dbReference type="GO" id="GO:0006310">
    <property type="term" value="P:DNA recombination"/>
    <property type="evidence" value="ECO:0007669"/>
    <property type="project" value="UniProtKB-KW"/>
</dbReference>
<name>A0A7Z2GEU0_9BURK</name>
<dbReference type="GO" id="GO:0003677">
    <property type="term" value="F:DNA binding"/>
    <property type="evidence" value="ECO:0007669"/>
    <property type="project" value="InterPro"/>
</dbReference>
<dbReference type="OrthoDB" id="8368662at2"/>
<dbReference type="PROSITE" id="PS51898">
    <property type="entry name" value="TYR_RECOMBINASE"/>
    <property type="match status" value="1"/>
</dbReference>
<evidence type="ECO:0000313" key="4">
    <source>
        <dbReference type="Proteomes" id="UP000433577"/>
    </source>
</evidence>
<dbReference type="GO" id="GO:0015074">
    <property type="term" value="P:DNA integration"/>
    <property type="evidence" value="ECO:0007669"/>
    <property type="project" value="InterPro"/>
</dbReference>
<dbReference type="Pfam" id="PF00589">
    <property type="entry name" value="Phage_integrase"/>
    <property type="match status" value="1"/>
</dbReference>
<evidence type="ECO:0000313" key="3">
    <source>
        <dbReference type="EMBL" id="QGZ60521.1"/>
    </source>
</evidence>
<dbReference type="KEGG" id="pacs:FAZ98_01550"/>
<proteinExistence type="predicted"/>
<dbReference type="AlphaFoldDB" id="A0A7Z2GEU0"/>
<reference evidence="3 4" key="1">
    <citation type="submission" date="2019-12" db="EMBL/GenBank/DDBJ databases">
        <title>Paraburkholderia acidiphila 7Q-K02 sp. nov and Paraburkholderia acidisoli DHF22 sp. nov., two strains isolated from forest soil.</title>
        <authorList>
            <person name="Gao Z."/>
            <person name="Qiu L."/>
        </authorList>
    </citation>
    <scope>NUCLEOTIDE SEQUENCE [LARGE SCALE GENOMIC DNA]</scope>
    <source>
        <strain evidence="3 4">DHF22</strain>
    </source>
</reference>
<dbReference type="InterPro" id="IPR011010">
    <property type="entry name" value="DNA_brk_join_enz"/>
</dbReference>
<organism evidence="3 4">
    <name type="scientific">Paraburkholderia acidisoli</name>
    <dbReference type="NCBI Taxonomy" id="2571748"/>
    <lineage>
        <taxon>Bacteria</taxon>
        <taxon>Pseudomonadati</taxon>
        <taxon>Pseudomonadota</taxon>
        <taxon>Betaproteobacteria</taxon>
        <taxon>Burkholderiales</taxon>
        <taxon>Burkholderiaceae</taxon>
        <taxon>Paraburkholderia</taxon>
    </lineage>
</organism>
<dbReference type="Gene3D" id="1.10.443.10">
    <property type="entry name" value="Intergrase catalytic core"/>
    <property type="match status" value="1"/>
</dbReference>
<keyword evidence="4" id="KW-1185">Reference proteome</keyword>
<dbReference type="InterPro" id="IPR013762">
    <property type="entry name" value="Integrase-like_cat_sf"/>
</dbReference>
<gene>
    <name evidence="3" type="ORF">FAZ98_01550</name>
</gene>
<dbReference type="CDD" id="cd00397">
    <property type="entry name" value="DNA_BRE_C"/>
    <property type="match status" value="1"/>
</dbReference>
<dbReference type="SUPFAM" id="SSF56349">
    <property type="entry name" value="DNA breaking-rejoining enzymes"/>
    <property type="match status" value="1"/>
</dbReference>
<dbReference type="Proteomes" id="UP000433577">
    <property type="component" value="Chromosome 1"/>
</dbReference>
<dbReference type="EMBL" id="CP046913">
    <property type="protein sequence ID" value="QGZ60521.1"/>
    <property type="molecule type" value="Genomic_DNA"/>
</dbReference>
<sequence length="514" mass="57283">MKNSNKINEDLSTPLALPLPNTAFTRRGIAFNPNDDIWAWVDGPFGLRLDYRRFVGQYRFFREPLKHALLFFAKSSSASHLSNLFQEFVHFLSLRDEAIPLPTITAADVGNYAARLDEHERWRVGRLNVLLQKWGALRIPGVEPDCIKYLRERRKPGNTKGKAVLTRDPEEGPFTEAEYTALYKAVDAAYGTGDVPKWVAVLTRLLFACGGRISQYASLKVKDLTVRDGSFALLLPQAKTREAHARTSFKEFDLSPQTGRLAQEYITDLNMLGHGDDSALFPESIVMMLGTSENRRAEADLFLGHCTSPALSRIFSKSLHAIAPPTERLAFSPIPVVPRRFRYTFGVRLAEEGASKTVIADRLGHADLQHVGVYVQASPKIVENIDKAIGAQLAPLARAFKGQLVEGEEHSTYKDAPGSRIIDFRVSKDPVGSCAGKGSGCAFNKPVACYTCFKFEPWLNAPHQKVLLRLQVEREKWVSDERLAAINDDAILAVQEVIAECAVVWAQREQETTS</sequence>
<feature type="domain" description="Tyr recombinase" evidence="2">
    <location>
        <begin position="169"/>
        <end position="387"/>
    </location>
</feature>
<dbReference type="InterPro" id="IPR048120">
    <property type="entry name" value="Integrase-like"/>
</dbReference>
<dbReference type="RefSeq" id="WP_158948119.1">
    <property type="nucleotide sequence ID" value="NZ_CP046913.1"/>
</dbReference>
<dbReference type="NCBIfam" id="NF041502">
    <property type="entry name" value="integrase_1"/>
    <property type="match status" value="1"/>
</dbReference>
<dbReference type="InterPro" id="IPR002104">
    <property type="entry name" value="Integrase_catalytic"/>
</dbReference>
<keyword evidence="1" id="KW-0233">DNA recombination</keyword>